<feature type="region of interest" description="Disordered" evidence="1">
    <location>
        <begin position="55"/>
        <end position="103"/>
    </location>
</feature>
<protein>
    <submittedName>
        <fullName evidence="2">Uncharacterized protein</fullName>
    </submittedName>
</protein>
<feature type="compositionally biased region" description="Basic and acidic residues" evidence="1">
    <location>
        <begin position="18"/>
        <end position="28"/>
    </location>
</feature>
<feature type="compositionally biased region" description="Low complexity" evidence="1">
    <location>
        <begin position="64"/>
        <end position="76"/>
    </location>
</feature>
<dbReference type="AlphaFoldDB" id="A0A8G1ZS66"/>
<reference evidence="2 3" key="1">
    <citation type="submission" date="2017-12" db="EMBL/GenBank/DDBJ databases">
        <title>Population genomics insights into the ecological differentiation and adaptive evolution in streptomycetes.</title>
        <authorList>
            <person name="Li Y."/>
            <person name="Huang Y."/>
        </authorList>
    </citation>
    <scope>NUCLEOTIDE SEQUENCE [LARGE SCALE GENOMIC DNA]</scope>
    <source>
        <strain evidence="2 3">NBRC 100770</strain>
    </source>
</reference>
<proteinExistence type="predicted"/>
<gene>
    <name evidence="2" type="ORF">C0Q92_16735</name>
</gene>
<evidence type="ECO:0000313" key="3">
    <source>
        <dbReference type="Proteomes" id="UP000292693"/>
    </source>
</evidence>
<feature type="region of interest" description="Disordered" evidence="1">
    <location>
        <begin position="1"/>
        <end position="43"/>
    </location>
</feature>
<name>A0A8G1ZS66_9ACTN</name>
<dbReference type="Proteomes" id="UP000292693">
    <property type="component" value="Unassembled WGS sequence"/>
</dbReference>
<comment type="caution">
    <text evidence="2">The sequence shown here is derived from an EMBL/GenBank/DDBJ whole genome shotgun (WGS) entry which is preliminary data.</text>
</comment>
<organism evidence="2 3">
    <name type="scientific">Streptomyces albidoflavus</name>
    <dbReference type="NCBI Taxonomy" id="1886"/>
    <lineage>
        <taxon>Bacteria</taxon>
        <taxon>Bacillati</taxon>
        <taxon>Actinomycetota</taxon>
        <taxon>Actinomycetes</taxon>
        <taxon>Kitasatosporales</taxon>
        <taxon>Streptomycetaceae</taxon>
        <taxon>Streptomyces</taxon>
        <taxon>Streptomyces albidoflavus group</taxon>
    </lineage>
</organism>
<evidence type="ECO:0000256" key="1">
    <source>
        <dbReference type="SAM" id="MobiDB-lite"/>
    </source>
</evidence>
<dbReference type="EMBL" id="PKLL01000019">
    <property type="protein sequence ID" value="RZE21904.1"/>
    <property type="molecule type" value="Genomic_DNA"/>
</dbReference>
<accession>A0A8G1ZS66</accession>
<sequence length="103" mass="10390">MRSALAAPGGSWYASGDRTARDPTRDPRPLTTTKPHPYSAPLPLRERAGVWGRAPGGSLYGCCAPGPAGPTASGAETGAGGGPAGPERARPATAGRLDQVKKL</sequence>
<evidence type="ECO:0000313" key="2">
    <source>
        <dbReference type="EMBL" id="RZE21904.1"/>
    </source>
</evidence>